<evidence type="ECO:0000259" key="3">
    <source>
        <dbReference type="PROSITE" id="PS50977"/>
    </source>
</evidence>
<accession>A0A7I9V0L3</accession>
<dbReference type="Gene3D" id="1.10.357.10">
    <property type="entry name" value="Tetracycline Repressor, domain 2"/>
    <property type="match status" value="1"/>
</dbReference>
<keyword evidence="1 2" id="KW-0238">DNA-binding</keyword>
<gene>
    <name evidence="4" type="ORF">nbrc107697_27120</name>
    <name evidence="5" type="ORF">nbrc107697_33200</name>
</gene>
<dbReference type="RefSeq" id="WP_161928076.1">
    <property type="nucleotide sequence ID" value="NZ_BJOU01000008.1"/>
</dbReference>
<dbReference type="InterPro" id="IPR001647">
    <property type="entry name" value="HTH_TetR"/>
</dbReference>
<evidence type="ECO:0000313" key="6">
    <source>
        <dbReference type="Proteomes" id="UP000444980"/>
    </source>
</evidence>
<reference evidence="6" key="1">
    <citation type="submission" date="2019-06" db="EMBL/GenBank/DDBJ databases">
        <title>Gordonia isolated from sludge of a wastewater treatment plant.</title>
        <authorList>
            <person name="Tamura T."/>
            <person name="Aoyama K."/>
            <person name="Kang Y."/>
            <person name="Saito S."/>
            <person name="Akiyama N."/>
            <person name="Yazawa K."/>
            <person name="Gonoi T."/>
            <person name="Mikami Y."/>
        </authorList>
    </citation>
    <scope>NUCLEOTIDE SEQUENCE [LARGE SCALE GENOMIC DNA]</scope>
    <source>
        <strain evidence="6">NBRC 107697</strain>
    </source>
</reference>
<evidence type="ECO:0000256" key="1">
    <source>
        <dbReference type="ARBA" id="ARBA00023125"/>
    </source>
</evidence>
<evidence type="ECO:0000256" key="2">
    <source>
        <dbReference type="PROSITE-ProRule" id="PRU00335"/>
    </source>
</evidence>
<name>A0A7I9V0L3_9ACTN</name>
<reference evidence="4" key="2">
    <citation type="journal article" date="2020" name="Int. J. Syst. Evol. Microbiol.">
        <title>Gordonia crocea sp. nov. and Gordonia spumicola sp. nov. isolated from sludge of a wastewater treatment plant.</title>
        <authorList>
            <person name="Tamura T."/>
            <person name="Saito S."/>
            <person name="Hamada M."/>
            <person name="Kang Y."/>
            <person name="Hoshino Y."/>
            <person name="Gonoi T."/>
            <person name="Mikami Y."/>
            <person name="Yaguchi T."/>
        </authorList>
    </citation>
    <scope>NUCLEOTIDE SEQUENCE</scope>
    <source>
        <strain evidence="4">NBRC 107697</strain>
    </source>
</reference>
<dbReference type="Proteomes" id="UP000444980">
    <property type="component" value="Unassembled WGS sequence"/>
</dbReference>
<evidence type="ECO:0000313" key="4">
    <source>
        <dbReference type="EMBL" id="GED98673.1"/>
    </source>
</evidence>
<dbReference type="EMBL" id="BJOU01000018">
    <property type="protein sequence ID" value="GED99281.1"/>
    <property type="molecule type" value="Genomic_DNA"/>
</dbReference>
<organism evidence="4 6">
    <name type="scientific">Gordonia crocea</name>
    <dbReference type="NCBI Taxonomy" id="589162"/>
    <lineage>
        <taxon>Bacteria</taxon>
        <taxon>Bacillati</taxon>
        <taxon>Actinomycetota</taxon>
        <taxon>Actinomycetes</taxon>
        <taxon>Mycobacteriales</taxon>
        <taxon>Gordoniaceae</taxon>
        <taxon>Gordonia</taxon>
    </lineage>
</organism>
<dbReference type="GO" id="GO:0000976">
    <property type="term" value="F:transcription cis-regulatory region binding"/>
    <property type="evidence" value="ECO:0007669"/>
    <property type="project" value="TreeGrafter"/>
</dbReference>
<dbReference type="OrthoDB" id="4550691at2"/>
<comment type="caution">
    <text evidence="4">The sequence shown here is derived from an EMBL/GenBank/DDBJ whole genome shotgun (WGS) entry which is preliminary data.</text>
</comment>
<keyword evidence="6" id="KW-1185">Reference proteome</keyword>
<dbReference type="AlphaFoldDB" id="A0A7I9V0L3"/>
<evidence type="ECO:0000313" key="5">
    <source>
        <dbReference type="EMBL" id="GED99281.1"/>
    </source>
</evidence>
<protein>
    <recommendedName>
        <fullName evidence="3">HTH tetR-type domain-containing protein</fullName>
    </recommendedName>
</protein>
<dbReference type="GO" id="GO:0003700">
    <property type="term" value="F:DNA-binding transcription factor activity"/>
    <property type="evidence" value="ECO:0007669"/>
    <property type="project" value="TreeGrafter"/>
</dbReference>
<dbReference type="PANTHER" id="PTHR30055">
    <property type="entry name" value="HTH-TYPE TRANSCRIPTIONAL REGULATOR RUTR"/>
    <property type="match status" value="1"/>
</dbReference>
<dbReference type="InterPro" id="IPR009057">
    <property type="entry name" value="Homeodomain-like_sf"/>
</dbReference>
<feature type="DNA-binding region" description="H-T-H motif" evidence="2">
    <location>
        <begin position="41"/>
        <end position="60"/>
    </location>
</feature>
<sequence length="209" mass="22684">MSVDTAARRERAAHLGPDRRRPLVLDTALKIAVDKGLSAVSIAAIAANMGVTRPVVYSCYPDRVVLLQALMERESSLLLESTLAALHTASGDDPDQAFVDGYAALLATVASRPESWRLVFDGRPDVELAKPVADVRHIISEASTRWIVPALQRWWGTEDLERKTPALIELFVSSCEAAVRVMLDPANDLTAEDLAPLYGAMMSAAYRAA</sequence>
<feature type="domain" description="HTH tetR-type" evidence="3">
    <location>
        <begin position="18"/>
        <end position="78"/>
    </location>
</feature>
<proteinExistence type="predicted"/>
<dbReference type="SUPFAM" id="SSF46689">
    <property type="entry name" value="Homeodomain-like"/>
    <property type="match status" value="1"/>
</dbReference>
<dbReference type="PANTHER" id="PTHR30055:SF226">
    <property type="entry name" value="HTH-TYPE TRANSCRIPTIONAL REGULATOR PKSA"/>
    <property type="match status" value="1"/>
</dbReference>
<dbReference type="Pfam" id="PF00440">
    <property type="entry name" value="TetR_N"/>
    <property type="match status" value="1"/>
</dbReference>
<dbReference type="PROSITE" id="PS50977">
    <property type="entry name" value="HTH_TETR_2"/>
    <property type="match status" value="1"/>
</dbReference>
<dbReference type="EMBL" id="BJOU01000008">
    <property type="protein sequence ID" value="GED98673.1"/>
    <property type="molecule type" value="Genomic_DNA"/>
</dbReference>
<dbReference type="InterPro" id="IPR050109">
    <property type="entry name" value="HTH-type_TetR-like_transc_reg"/>
</dbReference>